<evidence type="ECO:0000313" key="7">
    <source>
        <dbReference type="Proteomes" id="UP000592216"/>
    </source>
</evidence>
<evidence type="ECO:0000259" key="4">
    <source>
        <dbReference type="Pfam" id="PF00534"/>
    </source>
</evidence>
<name>A0A850QAW4_9RHOB</name>
<dbReference type="PANTHER" id="PTHR43179">
    <property type="entry name" value="RHAMNOSYLTRANSFERASE WBBL"/>
    <property type="match status" value="1"/>
</dbReference>
<comment type="similarity">
    <text evidence="1">Belongs to the glycosyltransferase 2 family.</text>
</comment>
<dbReference type="Gene3D" id="3.90.550.10">
    <property type="entry name" value="Spore Coat Polysaccharide Biosynthesis Protein SpsA, Chain A"/>
    <property type="match status" value="2"/>
</dbReference>
<dbReference type="SUPFAM" id="SSF53756">
    <property type="entry name" value="UDP-Glycosyltransferase/glycogen phosphorylase"/>
    <property type="match status" value="1"/>
</dbReference>
<protein>
    <submittedName>
        <fullName evidence="6">Glycosyltransferase</fullName>
    </submittedName>
</protein>
<dbReference type="Gene3D" id="3.40.50.2000">
    <property type="entry name" value="Glycogen Phosphorylase B"/>
    <property type="match status" value="1"/>
</dbReference>
<evidence type="ECO:0000313" key="6">
    <source>
        <dbReference type="EMBL" id="NVO25472.1"/>
    </source>
</evidence>
<evidence type="ECO:0000259" key="5">
    <source>
        <dbReference type="Pfam" id="PF00535"/>
    </source>
</evidence>
<sequence>MNEHPTHKISDISYTWNMGAYEDGWIATAASMTLHRAKGLTASLWLPELDEARETKRVQFLLNGLLIHTAEIARGEISEVKIEFPDPVVGSANIEILSEYKEDAEGDARRLAFHCRSIDIDFLDGDGLASLEAGNSNVSGTTKRNKIINEKRKYFVFPDYRATNPYQKMIEQHLPESYDIRYSDIDGAVENLMASQIVAQHPATFHLHWSTSVIAPAENGPDANRRVTAFLTKLDSFIKLGGILIWTVHNTIPHDAKYLQAEVELNQGISDRAHRVHVHSRAALTQIEEYFSISPEKVLEIPHPSYVGVYPDYVSRESARRALGINQSVPTFVFFGQLRPYKGLSQLLASAKSLRIKGYEFHLIIVGNPVHPYTIGTVSQLAADMDNVTIIEKFVRDEEIQVYYRAADVAVFPYKSILTSGSVLGALSFDTPVIAPNFPAISELLKCGEIGWLYDRSAPGALTGAMEAALNEPSSYLKMADAAGKLSHSLNWGSFAQKLDGAIQLSSAKALKTRVNGQERVVFPILPHNRGTASEGTGVVILTYRELDDLRRLLETLNNSEEKDFRVYVVDNGSNNLFDYEFRELIDRYDFIIEIYRSHENLGYAAGNNIGICLAKEAGHEFVWILNPDTEVEPTAFGNLRSYALSTPDAHVIGPKILKNRKSRLVWSAGGQVKFAGGTRTDHLYNGMDEGVVPDTPYTVEYLTGASLFCRSKIFEEVGLFPEDYFLYFEETDWCLTVRHALGDVLHVCPSAILFHDKTSEKGNLPADYYFYYLIRNIVTFTRKFSPAHEVETIDYIKATFVSDWLERIKSRDPSRYVEYKKISEAALMDGEDGLTGPKWNFTVPERMSYGYYSGNLKATKGGKIFGSLTREDNGSAPISGVVLIDDQVISAVGNAANSHDIKSVDFEISGGAYLNDGLPHEIKLVSGLGEIIAETKYYVPHDFEYRSRIEGIRSMAIRGWVLNSTNFNEPVEIDVFEGDRYLASGSANQFRADLQQAGNGRGHNAFIIRLPLCVLDGKRRTLTIKLAATGQVLHKREVDCNPPAKSLHGNNFYQKEEWLFHHREARFDQKDSLVSSYIDARNINPIPIAEENIPKVSVIMPAYNRAETIVEAMISVFQQSYPDVELIVVDDGSSDDSAAIAISTAEEHGDGRCRVISLEKNCGVSHARNVGLENAQGNIIAYLDSDNTWQKNYLSVMIARILASGAQTAYCAQLIHQVRYDRDGSVSEPVVIRGGEFSLAQIENRNFIDLNCFVHSRNLFKLYGGFNEGMTRLVDWELILRYCRASKPIYVRALLSDYFMDKVSNQITRIEDHGSNLSILKQTINSAAPFILSNVQDSDIAAHLIIPISDRSSCNDTLVERFSGKSGVEKVTLIYVGESDQGLQDTYNKLGNSHFEVAKLESWELLSKMLVSDWTGEQTHIIFAQPNVIFEQNAIKFLCDASAGKSRASLALPTIMGPIGDHLRQRFSFAQGPLTFPQRPREYASKGPENQDYVFYTDRIQEYCFAMRYSCADTILNSMAPPSSWIDFCDQIESGIHQIGGDLLIDQRARMNLN</sequence>
<dbReference type="GO" id="GO:0016757">
    <property type="term" value="F:glycosyltransferase activity"/>
    <property type="evidence" value="ECO:0007669"/>
    <property type="project" value="UniProtKB-KW"/>
</dbReference>
<keyword evidence="2" id="KW-0328">Glycosyltransferase</keyword>
<dbReference type="InterPro" id="IPR001173">
    <property type="entry name" value="Glyco_trans_2-like"/>
</dbReference>
<organism evidence="6 7">
    <name type="scientific">Donghicola mangrovi</name>
    <dbReference type="NCBI Taxonomy" id="2729614"/>
    <lineage>
        <taxon>Bacteria</taxon>
        <taxon>Pseudomonadati</taxon>
        <taxon>Pseudomonadota</taxon>
        <taxon>Alphaproteobacteria</taxon>
        <taxon>Rhodobacterales</taxon>
        <taxon>Roseobacteraceae</taxon>
        <taxon>Donghicola</taxon>
    </lineage>
</organism>
<keyword evidence="3 6" id="KW-0808">Transferase</keyword>
<dbReference type="CDD" id="cd04186">
    <property type="entry name" value="GT_2_like_c"/>
    <property type="match status" value="1"/>
</dbReference>
<dbReference type="SUPFAM" id="SSF53448">
    <property type="entry name" value="Nucleotide-diphospho-sugar transferases"/>
    <property type="match status" value="2"/>
</dbReference>
<dbReference type="EMBL" id="JABCJE010000016">
    <property type="protein sequence ID" value="NVO25472.1"/>
    <property type="molecule type" value="Genomic_DNA"/>
</dbReference>
<dbReference type="Pfam" id="PF00535">
    <property type="entry name" value="Glycos_transf_2"/>
    <property type="match status" value="2"/>
</dbReference>
<dbReference type="InterPro" id="IPR029044">
    <property type="entry name" value="Nucleotide-diphossugar_trans"/>
</dbReference>
<dbReference type="Pfam" id="PF00534">
    <property type="entry name" value="Glycos_transf_1"/>
    <property type="match status" value="1"/>
</dbReference>
<dbReference type="InterPro" id="IPR001296">
    <property type="entry name" value="Glyco_trans_1"/>
</dbReference>
<feature type="domain" description="Glycosyl transferase family 1" evidence="4">
    <location>
        <begin position="316"/>
        <end position="483"/>
    </location>
</feature>
<feature type="domain" description="Glycosyltransferase 2-like" evidence="5">
    <location>
        <begin position="539"/>
        <end position="669"/>
    </location>
</feature>
<dbReference type="Proteomes" id="UP000592216">
    <property type="component" value="Unassembled WGS sequence"/>
</dbReference>
<evidence type="ECO:0000256" key="1">
    <source>
        <dbReference type="ARBA" id="ARBA00006739"/>
    </source>
</evidence>
<dbReference type="RefSeq" id="WP_177159015.1">
    <property type="nucleotide sequence ID" value="NZ_JABCJE010000016.1"/>
</dbReference>
<evidence type="ECO:0000256" key="2">
    <source>
        <dbReference type="ARBA" id="ARBA00022676"/>
    </source>
</evidence>
<comment type="caution">
    <text evidence="6">The sequence shown here is derived from an EMBL/GenBank/DDBJ whole genome shotgun (WGS) entry which is preliminary data.</text>
</comment>
<dbReference type="CDD" id="cd03801">
    <property type="entry name" value="GT4_PimA-like"/>
    <property type="match status" value="1"/>
</dbReference>
<accession>A0A850QAW4</accession>
<reference evidence="6 7" key="1">
    <citation type="submission" date="2020-04" db="EMBL/GenBank/DDBJ databases">
        <title>Donghicola sp., a member of the Rhodobacteraceae family isolated from mangrove forest in Thailand.</title>
        <authorList>
            <person name="Charoenyingcharoen P."/>
            <person name="Yukphan P."/>
        </authorList>
    </citation>
    <scope>NUCLEOTIDE SEQUENCE [LARGE SCALE GENOMIC DNA]</scope>
    <source>
        <strain evidence="6 7">B5-SW-15</strain>
    </source>
</reference>
<dbReference type="CDD" id="cd00761">
    <property type="entry name" value="Glyco_tranf_GTA_type"/>
    <property type="match status" value="1"/>
</dbReference>
<evidence type="ECO:0000256" key="3">
    <source>
        <dbReference type="ARBA" id="ARBA00022679"/>
    </source>
</evidence>
<proteinExistence type="inferred from homology"/>
<gene>
    <name evidence="6" type="ORF">HJ536_19125</name>
</gene>
<dbReference type="PANTHER" id="PTHR43179:SF12">
    <property type="entry name" value="GALACTOFURANOSYLTRANSFERASE GLFT2"/>
    <property type="match status" value="1"/>
</dbReference>
<feature type="domain" description="Glycosyltransferase 2-like" evidence="5">
    <location>
        <begin position="1098"/>
        <end position="1230"/>
    </location>
</feature>